<name>A0A9R1VT19_LACSA</name>
<gene>
    <name evidence="2" type="ORF">LSAT_V11C400166950</name>
</gene>
<keyword evidence="1" id="KW-0472">Membrane</keyword>
<dbReference type="EMBL" id="NBSK02000004">
    <property type="protein sequence ID" value="KAJ0210974.1"/>
    <property type="molecule type" value="Genomic_DNA"/>
</dbReference>
<evidence type="ECO:0000313" key="2">
    <source>
        <dbReference type="EMBL" id="KAJ0210974.1"/>
    </source>
</evidence>
<feature type="transmembrane region" description="Helical" evidence="1">
    <location>
        <begin position="6"/>
        <end position="25"/>
    </location>
</feature>
<protein>
    <submittedName>
        <fullName evidence="2">Uncharacterized protein</fullName>
    </submittedName>
</protein>
<keyword evidence="1" id="KW-0812">Transmembrane</keyword>
<comment type="caution">
    <text evidence="2">The sequence shown here is derived from an EMBL/GenBank/DDBJ whole genome shotgun (WGS) entry which is preliminary data.</text>
</comment>
<keyword evidence="3" id="KW-1185">Reference proteome</keyword>
<reference evidence="2 3" key="1">
    <citation type="journal article" date="2017" name="Nat. Commun.">
        <title>Genome assembly with in vitro proximity ligation data and whole-genome triplication in lettuce.</title>
        <authorList>
            <person name="Reyes-Chin-Wo S."/>
            <person name="Wang Z."/>
            <person name="Yang X."/>
            <person name="Kozik A."/>
            <person name="Arikit S."/>
            <person name="Song C."/>
            <person name="Xia L."/>
            <person name="Froenicke L."/>
            <person name="Lavelle D.O."/>
            <person name="Truco M.J."/>
            <person name="Xia R."/>
            <person name="Zhu S."/>
            <person name="Xu C."/>
            <person name="Xu H."/>
            <person name="Xu X."/>
            <person name="Cox K."/>
            <person name="Korf I."/>
            <person name="Meyers B.C."/>
            <person name="Michelmore R.W."/>
        </authorList>
    </citation>
    <scope>NUCLEOTIDE SEQUENCE [LARGE SCALE GENOMIC DNA]</scope>
    <source>
        <strain evidence="3">cv. Salinas</strain>
        <tissue evidence="2">Seedlings</tissue>
    </source>
</reference>
<evidence type="ECO:0000313" key="3">
    <source>
        <dbReference type="Proteomes" id="UP000235145"/>
    </source>
</evidence>
<sequence length="132" mass="14783">MNSDVNVSPDVVAVSVLVILLIRFFTGHKKDDKDQVEFIAGKTSLGDAVDREIKIFTVAICHDCCCCGSRRTSIGCHINAGILDVKNDVGYSVGKFYNFVYYKSLRGIFVIFHVQVRRLSSCETMICYIFVD</sequence>
<proteinExistence type="predicted"/>
<keyword evidence="1" id="KW-1133">Transmembrane helix</keyword>
<dbReference type="AlphaFoldDB" id="A0A9R1VT19"/>
<organism evidence="2 3">
    <name type="scientific">Lactuca sativa</name>
    <name type="common">Garden lettuce</name>
    <dbReference type="NCBI Taxonomy" id="4236"/>
    <lineage>
        <taxon>Eukaryota</taxon>
        <taxon>Viridiplantae</taxon>
        <taxon>Streptophyta</taxon>
        <taxon>Embryophyta</taxon>
        <taxon>Tracheophyta</taxon>
        <taxon>Spermatophyta</taxon>
        <taxon>Magnoliopsida</taxon>
        <taxon>eudicotyledons</taxon>
        <taxon>Gunneridae</taxon>
        <taxon>Pentapetalae</taxon>
        <taxon>asterids</taxon>
        <taxon>campanulids</taxon>
        <taxon>Asterales</taxon>
        <taxon>Asteraceae</taxon>
        <taxon>Cichorioideae</taxon>
        <taxon>Cichorieae</taxon>
        <taxon>Lactucinae</taxon>
        <taxon>Lactuca</taxon>
    </lineage>
</organism>
<evidence type="ECO:0000256" key="1">
    <source>
        <dbReference type="SAM" id="Phobius"/>
    </source>
</evidence>
<accession>A0A9R1VT19</accession>
<dbReference type="Proteomes" id="UP000235145">
    <property type="component" value="Unassembled WGS sequence"/>
</dbReference>